<keyword evidence="3" id="KW-1185">Reference proteome</keyword>
<proteinExistence type="predicted"/>
<organism evidence="2 3">
    <name type="scientific">Panicum virgatum</name>
    <name type="common">Blackwell switchgrass</name>
    <dbReference type="NCBI Taxonomy" id="38727"/>
    <lineage>
        <taxon>Eukaryota</taxon>
        <taxon>Viridiplantae</taxon>
        <taxon>Streptophyta</taxon>
        <taxon>Embryophyta</taxon>
        <taxon>Tracheophyta</taxon>
        <taxon>Spermatophyta</taxon>
        <taxon>Magnoliopsida</taxon>
        <taxon>Liliopsida</taxon>
        <taxon>Poales</taxon>
        <taxon>Poaceae</taxon>
        <taxon>PACMAD clade</taxon>
        <taxon>Panicoideae</taxon>
        <taxon>Panicodae</taxon>
        <taxon>Paniceae</taxon>
        <taxon>Panicinae</taxon>
        <taxon>Panicum</taxon>
        <taxon>Panicum sect. Hiantes</taxon>
    </lineage>
</organism>
<evidence type="ECO:0000313" key="3">
    <source>
        <dbReference type="Proteomes" id="UP000823388"/>
    </source>
</evidence>
<protein>
    <submittedName>
        <fullName evidence="2">Uncharacterized protein</fullName>
    </submittedName>
</protein>
<evidence type="ECO:0000256" key="1">
    <source>
        <dbReference type="SAM" id="MobiDB-lite"/>
    </source>
</evidence>
<gene>
    <name evidence="2" type="ORF">PVAP13_3KG290700</name>
</gene>
<dbReference type="EMBL" id="CM029041">
    <property type="protein sequence ID" value="KAG2625907.1"/>
    <property type="molecule type" value="Genomic_DNA"/>
</dbReference>
<feature type="compositionally biased region" description="Basic and acidic residues" evidence="1">
    <location>
        <begin position="41"/>
        <end position="51"/>
    </location>
</feature>
<reference evidence="2 3" key="1">
    <citation type="submission" date="2020-05" db="EMBL/GenBank/DDBJ databases">
        <title>WGS assembly of Panicum virgatum.</title>
        <authorList>
            <person name="Lovell J.T."/>
            <person name="Jenkins J."/>
            <person name="Shu S."/>
            <person name="Juenger T.E."/>
            <person name="Schmutz J."/>
        </authorList>
    </citation>
    <scope>NUCLEOTIDE SEQUENCE [LARGE SCALE GENOMIC DNA]</scope>
    <source>
        <strain evidence="3">cv. AP13</strain>
    </source>
</reference>
<sequence length="136" mass="15449">MPEPPPPQHRVSKHGLPSHPPGAIKRRREKNSTCKMAQHTYRGDEEPSRRETFLSRAVRLPYAIRRDATTDNAIGGDARAKRISARGAAGPDARRRRERGNRRRRARGRGTTRGEAGGRATKWRRRGRVAWRSPCL</sequence>
<feature type="region of interest" description="Disordered" evidence="1">
    <location>
        <begin position="1"/>
        <end position="51"/>
    </location>
</feature>
<dbReference type="AlphaFoldDB" id="A0A8T0UUG7"/>
<comment type="caution">
    <text evidence="2">The sequence shown here is derived from an EMBL/GenBank/DDBJ whole genome shotgun (WGS) entry which is preliminary data.</text>
</comment>
<name>A0A8T0UUG7_PANVG</name>
<dbReference type="Proteomes" id="UP000823388">
    <property type="component" value="Chromosome 3K"/>
</dbReference>
<feature type="compositionally biased region" description="Basic residues" evidence="1">
    <location>
        <begin position="94"/>
        <end position="110"/>
    </location>
</feature>
<evidence type="ECO:0000313" key="2">
    <source>
        <dbReference type="EMBL" id="KAG2625907.1"/>
    </source>
</evidence>
<feature type="region of interest" description="Disordered" evidence="1">
    <location>
        <begin position="68"/>
        <end position="136"/>
    </location>
</feature>
<accession>A0A8T0UUG7</accession>